<evidence type="ECO:0000256" key="5">
    <source>
        <dbReference type="ARBA" id="ARBA00023242"/>
    </source>
</evidence>
<dbReference type="Proteomes" id="UP000478008">
    <property type="component" value="Unassembled WGS sequence"/>
</dbReference>
<keyword evidence="8" id="KW-1185">Reference proteome</keyword>
<evidence type="ECO:0000313" key="8">
    <source>
        <dbReference type="Proteomes" id="UP000478008"/>
    </source>
</evidence>
<dbReference type="InterPro" id="IPR005011">
    <property type="entry name" value="SNU66/SART1"/>
</dbReference>
<dbReference type="PANTHER" id="PTHR14152">
    <property type="entry name" value="SQUAMOUS CELL CARCINOMA ANTIGEN RECOGNISED BY CYTOTOXIC T LYMPHOCYTES"/>
    <property type="match status" value="1"/>
</dbReference>
<comment type="subcellular location">
    <subcellularLocation>
        <location evidence="1">Nucleus</location>
    </subcellularLocation>
</comment>
<sequence length="444" mass="50261">MLILTVEETNKLRAQVGLSLIPVSGSERSLGAKTGHINRNENDITLNVQGRRSGCREISVEETNRLRNIVGLKPLSSGGLHETEVPNGRDKSDNIIQIKKKLHKITSELKVSDQIAKGGIVERTSPNTNTQDEAKWLESLGKGDVVSKEKLKLHFKGSINETPKKRITDTKAGIVKDSSDNKIIRSSKSLANLNSPNEPSRKSANLNDNNKGVTRKKRKKFMVILDDDEIETVHSDYLKPKRMKRLKKKTRDGFRNQEKFVIFPERLKNVELVNEDVGNEDDEDIRKSMDSFRKKVLTQMAPRDIQKKKAIQQNDKTQTRGVGLEINEEIDFLNKFDYEKNVQMKGNRRQELNTDTSFDDHSKLGPADTNVVKRDISKIMDKGLNEISTLGIGAMVDALKDATPEKKSSPNQINLVYTDDSGKVLTTKEAYKYLSHKFHGFKRR</sequence>
<name>A0A7D9GYS5_DEKBR</name>
<dbReference type="Pfam" id="PF19252">
    <property type="entry name" value="HIND"/>
    <property type="match status" value="2"/>
</dbReference>
<dbReference type="GO" id="GO:0046540">
    <property type="term" value="C:U4/U6 x U5 tri-snRNP complex"/>
    <property type="evidence" value="ECO:0007669"/>
    <property type="project" value="InterPro"/>
</dbReference>
<keyword evidence="5" id="KW-0539">Nucleus</keyword>
<evidence type="ECO:0000256" key="2">
    <source>
        <dbReference type="ARBA" id="ARBA00006076"/>
    </source>
</evidence>
<comment type="similarity">
    <text evidence="2">Belongs to the SNU66/SART1 family.</text>
</comment>
<dbReference type="PANTHER" id="PTHR14152:SF5">
    <property type="entry name" value="U4_U6.U5 TRI-SNRNP-ASSOCIATED PROTEIN 1"/>
    <property type="match status" value="1"/>
</dbReference>
<evidence type="ECO:0000313" key="7">
    <source>
        <dbReference type="EMBL" id="VUG16087.1"/>
    </source>
</evidence>
<reference evidence="7 8" key="1">
    <citation type="submission" date="2019-07" db="EMBL/GenBank/DDBJ databases">
        <authorList>
            <person name="Friedrich A."/>
            <person name="Schacherer J."/>
        </authorList>
    </citation>
    <scope>NUCLEOTIDE SEQUENCE [LARGE SCALE GENOMIC DNA]</scope>
</reference>
<dbReference type="Pfam" id="PF03343">
    <property type="entry name" value="SART-1"/>
    <property type="match status" value="1"/>
</dbReference>
<dbReference type="EMBL" id="CABFWN010000001">
    <property type="protein sequence ID" value="VUG16087.1"/>
    <property type="molecule type" value="Genomic_DNA"/>
</dbReference>
<dbReference type="GO" id="GO:0045292">
    <property type="term" value="P:mRNA cis splicing, via spliceosome"/>
    <property type="evidence" value="ECO:0007669"/>
    <property type="project" value="TreeGrafter"/>
</dbReference>
<keyword evidence="4" id="KW-0508">mRNA splicing</keyword>
<organism evidence="7 8">
    <name type="scientific">Dekkera bruxellensis</name>
    <name type="common">Brettanomyces custersii</name>
    <dbReference type="NCBI Taxonomy" id="5007"/>
    <lineage>
        <taxon>Eukaryota</taxon>
        <taxon>Fungi</taxon>
        <taxon>Dikarya</taxon>
        <taxon>Ascomycota</taxon>
        <taxon>Saccharomycotina</taxon>
        <taxon>Pichiomycetes</taxon>
        <taxon>Pichiales</taxon>
        <taxon>Pichiaceae</taxon>
        <taxon>Brettanomyces</taxon>
    </lineage>
</organism>
<feature type="region of interest" description="Disordered" evidence="6">
    <location>
        <begin position="188"/>
        <end position="215"/>
    </location>
</feature>
<accession>A0A7D9GYS5</accession>
<keyword evidence="3" id="KW-0507">mRNA processing</keyword>
<dbReference type="AlphaFoldDB" id="A0A7D9GYS5"/>
<protein>
    <submittedName>
        <fullName evidence="7">DEBR0S1_07360g1_1</fullName>
    </submittedName>
</protein>
<evidence type="ECO:0000256" key="1">
    <source>
        <dbReference type="ARBA" id="ARBA00004123"/>
    </source>
</evidence>
<dbReference type="InterPro" id="IPR045347">
    <property type="entry name" value="HIND"/>
</dbReference>
<evidence type="ECO:0000256" key="3">
    <source>
        <dbReference type="ARBA" id="ARBA00022664"/>
    </source>
</evidence>
<evidence type="ECO:0000256" key="6">
    <source>
        <dbReference type="SAM" id="MobiDB-lite"/>
    </source>
</evidence>
<feature type="compositionally biased region" description="Polar residues" evidence="6">
    <location>
        <begin position="188"/>
        <end position="212"/>
    </location>
</feature>
<evidence type="ECO:0000256" key="4">
    <source>
        <dbReference type="ARBA" id="ARBA00023187"/>
    </source>
</evidence>
<gene>
    <name evidence="7" type="ORF">DEBR0S1_07360G</name>
</gene>
<dbReference type="GO" id="GO:0000481">
    <property type="term" value="P:maturation of 5S rRNA"/>
    <property type="evidence" value="ECO:0007669"/>
    <property type="project" value="TreeGrafter"/>
</dbReference>
<proteinExistence type="inferred from homology"/>